<feature type="repeat" description="WD" evidence="3">
    <location>
        <begin position="1681"/>
        <end position="1715"/>
    </location>
</feature>
<feature type="repeat" description="WD" evidence="3">
    <location>
        <begin position="1600"/>
        <end position="1632"/>
    </location>
</feature>
<feature type="repeat" description="WD" evidence="3">
    <location>
        <begin position="1391"/>
        <end position="1432"/>
    </location>
</feature>
<keyword evidence="2" id="KW-0677">Repeat</keyword>
<feature type="region of interest" description="Disordered" evidence="4">
    <location>
        <begin position="1543"/>
        <end position="1584"/>
    </location>
</feature>
<keyword evidence="7" id="KW-0614">Plasmid</keyword>
<feature type="repeat" description="WD" evidence="3">
    <location>
        <begin position="1044"/>
        <end position="1080"/>
    </location>
</feature>
<feature type="domain" description="Peptidase C14 caspase" evidence="5">
    <location>
        <begin position="6"/>
        <end position="225"/>
    </location>
</feature>
<dbReference type="SUPFAM" id="SSF50998">
    <property type="entry name" value="Quinoprotein alcohol dehydrogenase-like"/>
    <property type="match status" value="1"/>
</dbReference>
<evidence type="ECO:0000256" key="1">
    <source>
        <dbReference type="ARBA" id="ARBA00022574"/>
    </source>
</evidence>
<dbReference type="InterPro" id="IPR049052">
    <property type="entry name" value="nSTAND1"/>
</dbReference>
<dbReference type="GO" id="GO:0004197">
    <property type="term" value="F:cysteine-type endopeptidase activity"/>
    <property type="evidence" value="ECO:0007669"/>
    <property type="project" value="InterPro"/>
</dbReference>
<feature type="repeat" description="WD" evidence="3">
    <location>
        <begin position="1722"/>
        <end position="1754"/>
    </location>
</feature>
<dbReference type="InterPro" id="IPR036322">
    <property type="entry name" value="WD40_repeat_dom_sf"/>
</dbReference>
<dbReference type="CDD" id="cd00200">
    <property type="entry name" value="WD40"/>
    <property type="match status" value="3"/>
</dbReference>
<dbReference type="Gene3D" id="3.40.50.300">
    <property type="entry name" value="P-loop containing nucleotide triphosphate hydrolases"/>
    <property type="match status" value="1"/>
</dbReference>
<feature type="repeat" description="WD" evidence="3">
    <location>
        <begin position="1433"/>
        <end position="1456"/>
    </location>
</feature>
<dbReference type="Pfam" id="PF00656">
    <property type="entry name" value="Peptidase_C14"/>
    <property type="match status" value="1"/>
</dbReference>
<dbReference type="Pfam" id="PF00400">
    <property type="entry name" value="WD40"/>
    <property type="match status" value="20"/>
</dbReference>
<keyword evidence="8" id="KW-1185">Reference proteome</keyword>
<proteinExistence type="predicted"/>
<feature type="domain" description="Novel STAND NTPase 1" evidence="6">
    <location>
        <begin position="311"/>
        <end position="709"/>
    </location>
</feature>
<accession>A0A1Z4GRV5</accession>
<dbReference type="InterPro" id="IPR001680">
    <property type="entry name" value="WD40_rpt"/>
</dbReference>
<dbReference type="EMBL" id="AP018176">
    <property type="protein sequence ID" value="BAY20217.1"/>
    <property type="molecule type" value="Genomic_DNA"/>
</dbReference>
<evidence type="ECO:0000256" key="3">
    <source>
        <dbReference type="PROSITE-ProRule" id="PRU00221"/>
    </source>
</evidence>
<dbReference type="Proteomes" id="UP000218287">
    <property type="component" value="Plasmid Plasmid2 dna"/>
</dbReference>
<feature type="repeat" description="WD" evidence="3">
    <location>
        <begin position="1763"/>
        <end position="1804"/>
    </location>
</feature>
<feature type="repeat" description="WD" evidence="3">
    <location>
        <begin position="1092"/>
        <end position="1124"/>
    </location>
</feature>
<feature type="repeat" description="WD" evidence="3">
    <location>
        <begin position="954"/>
        <end position="995"/>
    </location>
</feature>
<dbReference type="PANTHER" id="PTHR22847">
    <property type="entry name" value="WD40 REPEAT PROTEIN"/>
    <property type="match status" value="1"/>
</dbReference>
<dbReference type="InterPro" id="IPR029030">
    <property type="entry name" value="Caspase-like_dom_sf"/>
</dbReference>
<dbReference type="SUPFAM" id="SSF51004">
    <property type="entry name" value="C-terminal (heme d1) domain of cytochrome cd1-nitrite reductase"/>
    <property type="match status" value="1"/>
</dbReference>
<dbReference type="SUPFAM" id="SSF52540">
    <property type="entry name" value="P-loop containing nucleoside triphosphate hydrolases"/>
    <property type="match status" value="1"/>
</dbReference>
<evidence type="ECO:0000256" key="2">
    <source>
        <dbReference type="ARBA" id="ARBA00022737"/>
    </source>
</evidence>
<feature type="repeat" description="WD" evidence="3">
    <location>
        <begin position="1125"/>
        <end position="1166"/>
    </location>
</feature>
<evidence type="ECO:0000259" key="6">
    <source>
        <dbReference type="Pfam" id="PF20703"/>
    </source>
</evidence>
<evidence type="ECO:0000259" key="5">
    <source>
        <dbReference type="Pfam" id="PF00656"/>
    </source>
</evidence>
<geneLocation type="plasmid" evidence="8">
    <name>Plasmid2 dna</name>
</geneLocation>
<dbReference type="PROSITE" id="PS50294">
    <property type="entry name" value="WD_REPEATS_REGION"/>
    <property type="match status" value="15"/>
</dbReference>
<dbReference type="GO" id="GO:0006508">
    <property type="term" value="P:proteolysis"/>
    <property type="evidence" value="ECO:0007669"/>
    <property type="project" value="InterPro"/>
</dbReference>
<dbReference type="PROSITE" id="PS00678">
    <property type="entry name" value="WD_REPEATS_1"/>
    <property type="match status" value="7"/>
</dbReference>
<feature type="repeat" description="WD" evidence="3">
    <location>
        <begin position="1484"/>
        <end position="1517"/>
    </location>
</feature>
<feature type="repeat" description="WD" evidence="3">
    <location>
        <begin position="913"/>
        <end position="954"/>
    </location>
</feature>
<protein>
    <submittedName>
        <fullName evidence="7">WD-40 repeat protein</fullName>
    </submittedName>
</protein>
<feature type="repeat" description="WD" evidence="3">
    <location>
        <begin position="1371"/>
        <end position="1390"/>
    </location>
</feature>
<evidence type="ECO:0000256" key="4">
    <source>
        <dbReference type="SAM" id="MobiDB-lite"/>
    </source>
</evidence>
<dbReference type="SUPFAM" id="SSF52129">
    <property type="entry name" value="Caspase-like"/>
    <property type="match status" value="1"/>
</dbReference>
<keyword evidence="1 3" id="KW-0853">WD repeat</keyword>
<reference evidence="7 8" key="1">
    <citation type="submission" date="2017-06" db="EMBL/GenBank/DDBJ databases">
        <title>Genome sequencing of cyanobaciteial culture collection at National Institute for Environmental Studies (NIES).</title>
        <authorList>
            <person name="Hirose Y."/>
            <person name="Shimura Y."/>
            <person name="Fujisawa T."/>
            <person name="Nakamura Y."/>
            <person name="Kawachi M."/>
        </authorList>
    </citation>
    <scope>NUCLEOTIDE SEQUENCE [LARGE SCALE GENOMIC DNA]</scope>
    <source>
        <strain evidence="7 8">NIES-21</strain>
        <plasmid evidence="8">Plasmid2 dna</plasmid>
    </source>
</reference>
<evidence type="ECO:0000313" key="7">
    <source>
        <dbReference type="EMBL" id="BAY20217.1"/>
    </source>
</evidence>
<dbReference type="Pfam" id="PF20703">
    <property type="entry name" value="nSTAND1"/>
    <property type="match status" value="1"/>
</dbReference>
<dbReference type="PANTHER" id="PTHR22847:SF637">
    <property type="entry name" value="WD REPEAT DOMAIN 5B"/>
    <property type="match status" value="1"/>
</dbReference>
<dbReference type="InterPro" id="IPR019775">
    <property type="entry name" value="WD40_repeat_CS"/>
</dbReference>
<feature type="repeat" description="WD" evidence="3">
    <location>
        <begin position="1209"/>
        <end position="1250"/>
    </location>
</feature>
<dbReference type="InterPro" id="IPR020472">
    <property type="entry name" value="WD40_PAC1"/>
</dbReference>
<feature type="compositionally biased region" description="Basic and acidic residues" evidence="4">
    <location>
        <begin position="1545"/>
        <end position="1554"/>
    </location>
</feature>
<feature type="repeat" description="WD" evidence="3">
    <location>
        <begin position="1806"/>
        <end position="1847"/>
    </location>
</feature>
<feature type="repeat" description="WD" evidence="3">
    <location>
        <begin position="1251"/>
        <end position="1292"/>
    </location>
</feature>
<dbReference type="InterPro" id="IPR015943">
    <property type="entry name" value="WD40/YVTN_repeat-like_dom_sf"/>
</dbReference>
<feature type="repeat" description="WD" evidence="3">
    <location>
        <begin position="996"/>
        <end position="1037"/>
    </location>
</feature>
<evidence type="ECO:0000313" key="8">
    <source>
        <dbReference type="Proteomes" id="UP000218287"/>
    </source>
</evidence>
<feature type="compositionally biased region" description="Polar residues" evidence="4">
    <location>
        <begin position="1560"/>
        <end position="1578"/>
    </location>
</feature>
<feature type="repeat" description="WD" evidence="3">
    <location>
        <begin position="1849"/>
        <end position="1883"/>
    </location>
</feature>
<dbReference type="InterPro" id="IPR027417">
    <property type="entry name" value="P-loop_NTPase"/>
</dbReference>
<dbReference type="PROSITE" id="PS50082">
    <property type="entry name" value="WD_REPEATS_2"/>
    <property type="match status" value="21"/>
</dbReference>
<feature type="repeat" description="WD" evidence="3">
    <location>
        <begin position="1299"/>
        <end position="1340"/>
    </location>
</feature>
<dbReference type="SMART" id="SM00320">
    <property type="entry name" value="WD40"/>
    <property type="match status" value="21"/>
</dbReference>
<dbReference type="Gene3D" id="2.130.10.10">
    <property type="entry name" value="YVTN repeat-like/Quinoprotein amine dehydrogenase"/>
    <property type="match status" value="5"/>
</dbReference>
<organism evidence="7 8">
    <name type="scientific">Anabaenopsis circularis NIES-21</name>
    <dbReference type="NCBI Taxonomy" id="1085406"/>
    <lineage>
        <taxon>Bacteria</taxon>
        <taxon>Bacillati</taxon>
        <taxon>Cyanobacteriota</taxon>
        <taxon>Cyanophyceae</taxon>
        <taxon>Nostocales</taxon>
        <taxon>Nodulariaceae</taxon>
        <taxon>Anabaenopsis</taxon>
    </lineage>
</organism>
<dbReference type="PRINTS" id="PR00320">
    <property type="entry name" value="GPROTEINBRPT"/>
</dbReference>
<dbReference type="InterPro" id="IPR011048">
    <property type="entry name" value="Haem_d1_sf"/>
</dbReference>
<dbReference type="Gene3D" id="3.40.50.1460">
    <property type="match status" value="1"/>
</dbReference>
<feature type="repeat" description="WD" evidence="3">
    <location>
        <begin position="1167"/>
        <end position="1208"/>
    </location>
</feature>
<dbReference type="InterPro" id="IPR011047">
    <property type="entry name" value="Quinoprotein_ADH-like_sf"/>
</dbReference>
<name>A0A1Z4GRV5_9CYAN</name>
<feature type="repeat" description="WD" evidence="3">
    <location>
        <begin position="1463"/>
        <end position="1483"/>
    </location>
</feature>
<dbReference type="SUPFAM" id="SSF50978">
    <property type="entry name" value="WD40 repeat-like"/>
    <property type="match status" value="2"/>
</dbReference>
<dbReference type="InterPro" id="IPR011600">
    <property type="entry name" value="Pept_C14_caspase"/>
</dbReference>
<sequence>MAKINRSLAIVIGIDKYEHIPKLKNAVSDAAELASVLKDIYGYEVLLLLNKRATKEKLDELVTNLKNKTIQFDRQQIQVEPSDRVLFYFAGHGFSQKPGDKDIEDGKPSGYFMPQNAEDSNPNTWLSMQEVYKVFTDLDCHHLLMILDCCFAGSIYWAGDGRNAARSNNKLYQQHYDHFTKNKTQQIITSAAHDEEAQDSFRYGQRGDRDGNSPFAHFLLKVLRPNPDGGNDKFIEGIIDDKVITVHELFAYLQNQLGKVAEGQTPALSKPRKHDQQTGKYVFLKGEYVFLLGNFKYQDLIHLKLDESTNPYKSLASFENKKEDIQLFFGRKKLIEDPKEGLGLKVSDHLLTVVLGTSGSGKSSLVKAGLIPALESSQQKWVILESMRPGESPLSALNKILTQLGSASSTILSLSYQEKRQIICNKIENLIYPDSKLLLVIDQSEELLTLCQNQEERTDFINLLDQLLTTYQQQLRIVLTLRSEFEPQIRDAIKETHWQQVWQDGRFIVTPMDREELQLAIEEPAAQRALFFESPKLVNDLINEVAQMPGSLPLLSFTLSQLYLKYLEAEEKLERNDRTITEADYQEIGGVTRSLTQTADKTYNKLVEEEVDEQTKKACELTIRDVMLRMVAISAGERARRRVLTSELEYPGLKNEQAKKVIDRFIEARLLVKGLEAEGQEYVEPVHDALIIGWEKIKYWFDEKQDIVKQEQGSGWKPIKKLLTVIKVSLPLTSKEKGTKSDRPEAEQQLKVNLPLQREVNTSANNWCSKKDTDGRAKAVGFLWNADPRLDLLKQVLKSEDNWFNQVEAEFVQRSVGRKDFNTKRNWGFVIAVMVGLSGFTIAVLIQWRSSQLNLAESDGRYSLSLLNEHKDLEAFVQAIKAGKILQSQHTTSPYVLNALQEVLVEGREKNRLQGHENFVTSVSFSRDGKTLASGSYDKTIKLWDLETGQFRTLKGHNAAVTSVSFSPNGKTLASGSDDGTIKLWNLETGKEIPTHMEHDSSVTSVSFSPNGKTLASGSDGGTIKLWDLKTGQFRTLKAYDIHSAVTSVSFSPNGKTLASLSNDGTIKLWNVETAKAILTPKRQGNDIHDMSMSFSPDGKTLAYGSEDKTIKLWNLETGKEIPTLMKHDGPVQSVSFSPDGKTLAASSDQGTIKLWNPKTGIEIPTHMKHDQRVNSVSFSPDSKTLASGSADYTIKIWDLEPGTEIPTLTGNKESFQSVSFSPDGKTLASGSNDKTIKLWNPETRKEIHTLQTGDYSVKSVSFSPDGKTLASLSNDGTIKLWNVETRKEIPKKIPLPLPSGYNNLVESVSFSPKGMTLAFGLYGKVIKLWNLETGEIRILQKQENNPVDVNSVSFSHDGKTLASGNSHERGGTDNTIQLWNVETGKEIYTLPGHNDDVNSVSFSPDGKILASGSDDKTIKLWNVETGKEIYTLSGHDDPVKSVSFSPDGNTLASGSGLVAEPSPGTDNTIKLWNVETRTEIRTLKGHNDAVTSLSFSPDGKTLASGSNDKTIKLWHLPDLEVEPLLERSCAFVGAYLANPNSGMSKDDSDRHLCEGIGTPEQTQKISTGETTPVSNPKSPVLKADVKPLDPKAAKEISELKGHQGQVRSVAFSRDGQTLATSGEDGTIRLWNAQGKFLSQFQGNQTAIRSIDFSPDGQKLVSDAGGKIRLWDLHGKLLKEFDGQQKLIRSVKFNPTKPQLASTGDDGFIHLWDLDGKSLGKWQADPKRVWDLAFSPDGQQIASAEAGGSVSLWNWKGQPMKKLTGHISPVLSVAFSPDSKQLVSGCNVGMIRSWSLPDYQMTNMFQVVNQAELNSVAYSLDGKLIVTGDNKGDIKMWKVNNQQSSPFWTAHQNSIIRKVAFSPDGNMLATAADDGIVKLWQLD</sequence>
<gene>
    <name evidence="7" type="ORF">NIES21_60870</name>
</gene>